<evidence type="ECO:0000313" key="3">
    <source>
        <dbReference type="EMBL" id="KAA0889690.1"/>
    </source>
</evidence>
<comment type="caution">
    <text evidence="3">The sequence shown here is derived from an EMBL/GenBank/DDBJ whole genome shotgun (WGS) entry which is preliminary data.</text>
</comment>
<name>A0A5A9X9V9_9BACT</name>
<dbReference type="Gene3D" id="2.30.30.40">
    <property type="entry name" value="SH3 Domains"/>
    <property type="match status" value="1"/>
</dbReference>
<dbReference type="InterPro" id="IPR052354">
    <property type="entry name" value="Cell_Wall_Dynamics_Protein"/>
</dbReference>
<dbReference type="EMBL" id="SRSD01000008">
    <property type="protein sequence ID" value="KAA0889690.1"/>
    <property type="molecule type" value="Genomic_DNA"/>
</dbReference>
<reference evidence="3 4" key="1">
    <citation type="submission" date="2019-04" db="EMBL/GenBank/DDBJ databases">
        <title>Geobacter ruber sp. nov., ferric-reducing bacteria isolated from paddy soil.</title>
        <authorList>
            <person name="Xu Z."/>
            <person name="Masuda Y."/>
            <person name="Itoh H."/>
            <person name="Senoo K."/>
        </authorList>
    </citation>
    <scope>NUCLEOTIDE SEQUENCE [LARGE SCALE GENOMIC DNA]</scope>
    <source>
        <strain evidence="3 4">Red88</strain>
    </source>
</reference>
<evidence type="ECO:0000313" key="4">
    <source>
        <dbReference type="Proteomes" id="UP000324298"/>
    </source>
</evidence>
<dbReference type="Proteomes" id="UP000324298">
    <property type="component" value="Unassembled WGS sequence"/>
</dbReference>
<accession>A0A5A9X9V9</accession>
<gene>
    <name evidence="3" type="ORF">ET418_12995</name>
</gene>
<keyword evidence="1" id="KW-1133">Transmembrane helix</keyword>
<evidence type="ECO:0000259" key="2">
    <source>
        <dbReference type="PROSITE" id="PS51781"/>
    </source>
</evidence>
<dbReference type="PROSITE" id="PS51781">
    <property type="entry name" value="SH3B"/>
    <property type="match status" value="1"/>
</dbReference>
<dbReference type="SMART" id="SM00287">
    <property type="entry name" value="SH3b"/>
    <property type="match status" value="1"/>
</dbReference>
<dbReference type="InterPro" id="IPR003646">
    <property type="entry name" value="SH3-like_bac-type"/>
</dbReference>
<dbReference type="Pfam" id="PF08239">
    <property type="entry name" value="SH3_3"/>
    <property type="match status" value="1"/>
</dbReference>
<dbReference type="Pfam" id="PF20125">
    <property type="entry name" value="DUF6515"/>
    <property type="match status" value="1"/>
</dbReference>
<keyword evidence="4" id="KW-1185">Reference proteome</keyword>
<feature type="domain" description="SH3b" evidence="2">
    <location>
        <begin position="165"/>
        <end position="230"/>
    </location>
</feature>
<feature type="transmembrane region" description="Helical" evidence="1">
    <location>
        <begin position="111"/>
        <end position="133"/>
    </location>
</feature>
<dbReference type="InterPro" id="IPR045398">
    <property type="entry name" value="DUF6515"/>
</dbReference>
<sequence length="235" mass="26404">MSHVGPAPREQSERLRRTTRRKQEVMGMVMFKKRGWYPLAACLALLGTSLMTFGDAWAWRSPPPAYWSGPRFRELPREHRVIGYGRDSFYFTRGRYYRRGGDGFFLVAPPFGLIVPTLPLGFAALVVGGLTYYELNGIYYRQAPEGYVVVEPPATAVTPAPSADQSGQRVVVESELLNVRSGPSLEQDILTEVGRGTVLNVLGKVPDWYYVELTNGERGWVMERFVTPMKPVPQG</sequence>
<keyword evidence="1" id="KW-0812">Transmembrane</keyword>
<dbReference type="AlphaFoldDB" id="A0A5A9X9V9"/>
<dbReference type="OrthoDB" id="5297720at2"/>
<protein>
    <submittedName>
        <fullName evidence="3">SH3 domain-containing protein</fullName>
    </submittedName>
</protein>
<dbReference type="PANTHER" id="PTHR34408">
    <property type="entry name" value="FAMILY PROTEIN, PUTATIVE-RELATED"/>
    <property type="match status" value="1"/>
</dbReference>
<keyword evidence="1" id="KW-0472">Membrane</keyword>
<evidence type="ECO:0000256" key="1">
    <source>
        <dbReference type="SAM" id="Phobius"/>
    </source>
</evidence>
<proteinExistence type="predicted"/>
<dbReference type="PANTHER" id="PTHR34408:SF1">
    <property type="entry name" value="GLYCOSYL HYDROLASE FAMILY 19 DOMAIN-CONTAINING PROTEIN HI_1415"/>
    <property type="match status" value="1"/>
</dbReference>
<organism evidence="3 4">
    <name type="scientific">Oryzomonas rubra</name>
    <dbReference type="NCBI Taxonomy" id="2509454"/>
    <lineage>
        <taxon>Bacteria</taxon>
        <taxon>Pseudomonadati</taxon>
        <taxon>Thermodesulfobacteriota</taxon>
        <taxon>Desulfuromonadia</taxon>
        <taxon>Geobacterales</taxon>
        <taxon>Geobacteraceae</taxon>
        <taxon>Oryzomonas</taxon>
    </lineage>
</organism>